<dbReference type="GeneID" id="105361860"/>
<dbReference type="Proteomes" id="UP000695007">
    <property type="component" value="Unplaced"/>
</dbReference>
<feature type="signal peptide" evidence="2">
    <location>
        <begin position="1"/>
        <end position="26"/>
    </location>
</feature>
<feature type="transmembrane region" description="Helical" evidence="1">
    <location>
        <begin position="237"/>
        <end position="259"/>
    </location>
</feature>
<dbReference type="Gene3D" id="2.60.40.10">
    <property type="entry name" value="Immunoglobulins"/>
    <property type="match status" value="1"/>
</dbReference>
<evidence type="ECO:0000313" key="3">
    <source>
        <dbReference type="Proteomes" id="UP000695007"/>
    </source>
</evidence>
<proteinExistence type="predicted"/>
<dbReference type="InterPro" id="IPR013783">
    <property type="entry name" value="Ig-like_fold"/>
</dbReference>
<gene>
    <name evidence="4" type="primary">LOC105361860</name>
</gene>
<accession>A0AAJ7DV15</accession>
<dbReference type="KEGG" id="csol:105361860"/>
<dbReference type="PANTHER" id="PTHR21261:SF2">
    <property type="entry name" value="GH04238P-RELATED"/>
    <property type="match status" value="1"/>
</dbReference>
<keyword evidence="1" id="KW-0812">Transmembrane</keyword>
<dbReference type="RefSeq" id="XP_011497443.1">
    <property type="nucleotide sequence ID" value="XM_011499141.1"/>
</dbReference>
<dbReference type="SUPFAM" id="SSF48726">
    <property type="entry name" value="Immunoglobulin"/>
    <property type="match status" value="2"/>
</dbReference>
<dbReference type="PANTHER" id="PTHR21261">
    <property type="entry name" value="BEAT PROTEIN"/>
    <property type="match status" value="1"/>
</dbReference>
<sequence length="262" mass="29866">MRFIRSVPILSRAFVLFAALTSGTWAINITTVDIPYLIKAGSTDPIILDCNYELGNSSTDGLVIKWFVNQDVLYQWIHGKVPTGSEEFKKYIDESFKASNDPRTMYRAVKLVKPSHELSGNVTCLISSMYGEARAIRKMLVYSPAKSLQLHHPLLNKTANRLTVTCLAEGLYPRPKIIIHRDRKPIQFQEQRYKNNTDGRFTAEAIAVLKADKVKLPVIFQCEVSIFEANYSFIQEYVYNGSQVPCFSLLILTLNLIVFKRY</sequence>
<organism evidence="3 4">
    <name type="scientific">Ceratosolen solmsi marchali</name>
    <dbReference type="NCBI Taxonomy" id="326594"/>
    <lineage>
        <taxon>Eukaryota</taxon>
        <taxon>Metazoa</taxon>
        <taxon>Ecdysozoa</taxon>
        <taxon>Arthropoda</taxon>
        <taxon>Hexapoda</taxon>
        <taxon>Insecta</taxon>
        <taxon>Pterygota</taxon>
        <taxon>Neoptera</taxon>
        <taxon>Endopterygota</taxon>
        <taxon>Hymenoptera</taxon>
        <taxon>Apocrita</taxon>
        <taxon>Proctotrupomorpha</taxon>
        <taxon>Chalcidoidea</taxon>
        <taxon>Agaonidae</taxon>
        <taxon>Agaoninae</taxon>
        <taxon>Ceratosolen</taxon>
    </lineage>
</organism>
<name>A0AAJ7DV15_9HYME</name>
<evidence type="ECO:0000256" key="1">
    <source>
        <dbReference type="SAM" id="Phobius"/>
    </source>
</evidence>
<keyword evidence="2" id="KW-0732">Signal</keyword>
<evidence type="ECO:0000313" key="4">
    <source>
        <dbReference type="RefSeq" id="XP_011497443.1"/>
    </source>
</evidence>
<reference evidence="4" key="1">
    <citation type="submission" date="2025-08" db="UniProtKB">
        <authorList>
            <consortium name="RefSeq"/>
        </authorList>
    </citation>
    <scope>IDENTIFICATION</scope>
</reference>
<feature type="chain" id="PRO_5042589549" evidence="2">
    <location>
        <begin position="27"/>
        <end position="262"/>
    </location>
</feature>
<keyword evidence="1" id="KW-0472">Membrane</keyword>
<evidence type="ECO:0000256" key="2">
    <source>
        <dbReference type="SAM" id="SignalP"/>
    </source>
</evidence>
<keyword evidence="1" id="KW-1133">Transmembrane helix</keyword>
<keyword evidence="3" id="KW-1185">Reference proteome</keyword>
<dbReference type="InterPro" id="IPR036179">
    <property type="entry name" value="Ig-like_dom_sf"/>
</dbReference>
<dbReference type="AlphaFoldDB" id="A0AAJ7DV15"/>
<protein>
    <submittedName>
        <fullName evidence="4">Uncharacterized protein LOC105361860</fullName>
    </submittedName>
</protein>